<evidence type="ECO:0000256" key="4">
    <source>
        <dbReference type="ARBA" id="ARBA00022989"/>
    </source>
</evidence>
<feature type="transmembrane region" description="Helical" evidence="6">
    <location>
        <begin position="69"/>
        <end position="90"/>
    </location>
</feature>
<dbReference type="Gene3D" id="1.10.3730.20">
    <property type="match status" value="1"/>
</dbReference>
<keyword evidence="5 6" id="KW-0472">Membrane</keyword>
<proteinExistence type="predicted"/>
<feature type="transmembrane region" description="Helical" evidence="6">
    <location>
        <begin position="217"/>
        <end position="238"/>
    </location>
</feature>
<dbReference type="AlphaFoldDB" id="A0A9D1GD87"/>
<gene>
    <name evidence="8" type="ORF">IAD06_02325</name>
</gene>
<feature type="transmembrane region" description="Helical" evidence="6">
    <location>
        <begin position="155"/>
        <end position="173"/>
    </location>
</feature>
<feature type="transmembrane region" description="Helical" evidence="6">
    <location>
        <begin position="185"/>
        <end position="205"/>
    </location>
</feature>
<dbReference type="Pfam" id="PF00892">
    <property type="entry name" value="EamA"/>
    <property type="match status" value="2"/>
</dbReference>
<feature type="transmembrane region" description="Helical" evidence="6">
    <location>
        <begin position="96"/>
        <end position="117"/>
    </location>
</feature>
<accession>A0A9D1GD87</accession>
<dbReference type="PANTHER" id="PTHR32322">
    <property type="entry name" value="INNER MEMBRANE TRANSPORTER"/>
    <property type="match status" value="1"/>
</dbReference>
<feature type="transmembrane region" description="Helical" evidence="6">
    <location>
        <begin position="124"/>
        <end position="143"/>
    </location>
</feature>
<keyword evidence="3 6" id="KW-0812">Transmembrane</keyword>
<evidence type="ECO:0000313" key="9">
    <source>
        <dbReference type="Proteomes" id="UP000886722"/>
    </source>
</evidence>
<evidence type="ECO:0000313" key="8">
    <source>
        <dbReference type="EMBL" id="HIT38865.1"/>
    </source>
</evidence>
<evidence type="ECO:0000256" key="1">
    <source>
        <dbReference type="ARBA" id="ARBA00004651"/>
    </source>
</evidence>
<evidence type="ECO:0000256" key="2">
    <source>
        <dbReference type="ARBA" id="ARBA00022475"/>
    </source>
</evidence>
<comment type="caution">
    <text evidence="8">The sequence shown here is derived from an EMBL/GenBank/DDBJ whole genome shotgun (WGS) entry which is preliminary data.</text>
</comment>
<evidence type="ECO:0000256" key="6">
    <source>
        <dbReference type="SAM" id="Phobius"/>
    </source>
</evidence>
<evidence type="ECO:0000256" key="3">
    <source>
        <dbReference type="ARBA" id="ARBA00022692"/>
    </source>
</evidence>
<feature type="transmembrane region" description="Helical" evidence="6">
    <location>
        <begin position="274"/>
        <end position="294"/>
    </location>
</feature>
<feature type="transmembrane region" description="Helical" evidence="6">
    <location>
        <begin position="33"/>
        <end position="57"/>
    </location>
</feature>
<sequence length="311" mass="34254">MIRKTSEANLAMVVSKTFSGLNVNALRYLLPLWIAPLTGVTYRCVFATVAFWIIGYWAKPEKASVKDKLFLFLLGAIGIYGYMFAYLMGLSKTTPVSAAIFTSMQPIWVFLLSALFLQEKITTMKIIGILVGLSGALLCISTQKSDDLASDALSGNLFCLTSSVIYAVYLILSNQFLKKTGTYTLMRYTFSGAAVSSLIVLSFTGYDAPLTTPPLQFWPIALLIFVLIFPTVISYLLIPIGLKYLNTTVVSIYGYLILIVASIVSFAVGQDRFGWEQVVAMILICIGVYWVEIAETGKNGNRKRPHSPTTT</sequence>
<feature type="domain" description="EamA" evidence="7">
    <location>
        <begin position="10"/>
        <end position="139"/>
    </location>
</feature>
<dbReference type="PANTHER" id="PTHR32322:SF18">
    <property type="entry name" value="S-ADENOSYLMETHIONINE_S-ADENOSYLHOMOCYSTEINE TRANSPORTER"/>
    <property type="match status" value="1"/>
</dbReference>
<reference evidence="8" key="2">
    <citation type="journal article" date="2021" name="PeerJ">
        <title>Extensive microbial diversity within the chicken gut microbiome revealed by metagenomics and culture.</title>
        <authorList>
            <person name="Gilroy R."/>
            <person name="Ravi A."/>
            <person name="Getino M."/>
            <person name="Pursley I."/>
            <person name="Horton D.L."/>
            <person name="Alikhan N.F."/>
            <person name="Baker D."/>
            <person name="Gharbi K."/>
            <person name="Hall N."/>
            <person name="Watson M."/>
            <person name="Adriaenssens E.M."/>
            <person name="Foster-Nyarko E."/>
            <person name="Jarju S."/>
            <person name="Secka A."/>
            <person name="Antonio M."/>
            <person name="Oren A."/>
            <person name="Chaudhuri R.R."/>
            <person name="La Ragione R."/>
            <person name="Hildebrand F."/>
            <person name="Pallen M.J."/>
        </authorList>
    </citation>
    <scope>NUCLEOTIDE SEQUENCE</scope>
    <source>
        <strain evidence="8">21143</strain>
    </source>
</reference>
<dbReference type="InterPro" id="IPR037185">
    <property type="entry name" value="EmrE-like"/>
</dbReference>
<feature type="domain" description="EamA" evidence="7">
    <location>
        <begin position="154"/>
        <end position="291"/>
    </location>
</feature>
<dbReference type="GO" id="GO:0005886">
    <property type="term" value="C:plasma membrane"/>
    <property type="evidence" value="ECO:0007669"/>
    <property type="project" value="UniProtKB-SubCell"/>
</dbReference>
<dbReference type="InterPro" id="IPR050638">
    <property type="entry name" value="AA-Vitamin_Transporters"/>
</dbReference>
<evidence type="ECO:0000259" key="7">
    <source>
        <dbReference type="Pfam" id="PF00892"/>
    </source>
</evidence>
<dbReference type="InterPro" id="IPR000620">
    <property type="entry name" value="EamA_dom"/>
</dbReference>
<organism evidence="8 9">
    <name type="scientific">Candidatus Caccoplasma intestinavium</name>
    <dbReference type="NCBI Taxonomy" id="2840716"/>
    <lineage>
        <taxon>Bacteria</taxon>
        <taxon>Pseudomonadati</taxon>
        <taxon>Bacteroidota</taxon>
        <taxon>Bacteroidia</taxon>
        <taxon>Bacteroidales</taxon>
        <taxon>Bacteroidaceae</taxon>
        <taxon>Bacteroidaceae incertae sedis</taxon>
        <taxon>Candidatus Caccoplasma</taxon>
    </lineage>
</organism>
<comment type="subcellular location">
    <subcellularLocation>
        <location evidence="1">Cell membrane</location>
        <topology evidence="1">Multi-pass membrane protein</topology>
    </subcellularLocation>
</comment>
<evidence type="ECO:0000256" key="5">
    <source>
        <dbReference type="ARBA" id="ARBA00023136"/>
    </source>
</evidence>
<reference evidence="8" key="1">
    <citation type="submission" date="2020-10" db="EMBL/GenBank/DDBJ databases">
        <authorList>
            <person name="Gilroy R."/>
        </authorList>
    </citation>
    <scope>NUCLEOTIDE SEQUENCE</scope>
    <source>
        <strain evidence="8">21143</strain>
    </source>
</reference>
<name>A0A9D1GD87_9BACT</name>
<dbReference type="SUPFAM" id="SSF103481">
    <property type="entry name" value="Multidrug resistance efflux transporter EmrE"/>
    <property type="match status" value="2"/>
</dbReference>
<dbReference type="Proteomes" id="UP000886722">
    <property type="component" value="Unassembled WGS sequence"/>
</dbReference>
<protein>
    <submittedName>
        <fullName evidence="8">DMT family transporter</fullName>
    </submittedName>
</protein>
<feature type="transmembrane region" description="Helical" evidence="6">
    <location>
        <begin position="250"/>
        <end position="268"/>
    </location>
</feature>
<keyword evidence="4 6" id="KW-1133">Transmembrane helix</keyword>
<keyword evidence="2" id="KW-1003">Cell membrane</keyword>
<dbReference type="EMBL" id="DVKT01000016">
    <property type="protein sequence ID" value="HIT38865.1"/>
    <property type="molecule type" value="Genomic_DNA"/>
</dbReference>